<dbReference type="InterPro" id="IPR003593">
    <property type="entry name" value="AAA+_ATPase"/>
</dbReference>
<name>A0ABD5XKX7_9EURY</name>
<comment type="subcellular location">
    <subcellularLocation>
        <location evidence="1">Cell membrane</location>
        <topology evidence="1">Peripheral membrane protein</topology>
    </subcellularLocation>
</comment>
<evidence type="ECO:0000256" key="5">
    <source>
        <dbReference type="ARBA" id="ARBA00022840"/>
    </source>
</evidence>
<dbReference type="PANTHER" id="PTHR42781:SF4">
    <property type="entry name" value="SPERMIDINE_PUTRESCINE IMPORT ATP-BINDING PROTEIN POTA"/>
    <property type="match status" value="1"/>
</dbReference>
<dbReference type="SUPFAM" id="SSF52540">
    <property type="entry name" value="P-loop containing nucleoside triphosphate hydrolases"/>
    <property type="match status" value="1"/>
</dbReference>
<comment type="subunit">
    <text evidence="7">The complex is composed of two ATP-binding proteins (WtpC), two transmembrane proteins (WtpB) and a solute-binding protein (WtpA).</text>
</comment>
<dbReference type="EMBL" id="JBHSZG010000001">
    <property type="protein sequence ID" value="MFC7135638.1"/>
    <property type="molecule type" value="Genomic_DNA"/>
</dbReference>
<protein>
    <recommendedName>
        <fullName evidence="9">Molybdate/tungstate import ATP-binding protein WtpC</fullName>
        <ecNumber evidence="8">7.3.2.6</ecNumber>
    </recommendedName>
</protein>
<accession>A0ABD5XKX7</accession>
<proteinExistence type="inferred from homology"/>
<keyword evidence="2" id="KW-0813">Transport</keyword>
<dbReference type="PROSITE" id="PS00211">
    <property type="entry name" value="ABC_TRANSPORTER_1"/>
    <property type="match status" value="1"/>
</dbReference>
<evidence type="ECO:0000259" key="12">
    <source>
        <dbReference type="PROSITE" id="PS50893"/>
    </source>
</evidence>
<evidence type="ECO:0000256" key="11">
    <source>
        <dbReference type="SAM" id="MobiDB-lite"/>
    </source>
</evidence>
<dbReference type="InterPro" id="IPR027417">
    <property type="entry name" value="P-loop_NTPase"/>
</dbReference>
<comment type="caution">
    <text evidence="13">The sequence shown here is derived from an EMBL/GenBank/DDBJ whole genome shotgun (WGS) entry which is preliminary data.</text>
</comment>
<gene>
    <name evidence="13" type="ORF">ACFQRB_01535</name>
</gene>
<dbReference type="RefSeq" id="WP_284013005.1">
    <property type="nucleotide sequence ID" value="NZ_CP126156.1"/>
</dbReference>
<evidence type="ECO:0000313" key="14">
    <source>
        <dbReference type="Proteomes" id="UP001596368"/>
    </source>
</evidence>
<dbReference type="PROSITE" id="PS50893">
    <property type="entry name" value="ABC_TRANSPORTER_2"/>
    <property type="match status" value="1"/>
</dbReference>
<dbReference type="InterPro" id="IPR003439">
    <property type="entry name" value="ABC_transporter-like_ATP-bd"/>
</dbReference>
<comment type="catalytic activity">
    <reaction evidence="10">
        <text>tungstate(in) + ATP + H2O = tungstate(out) + ADP + phosphate + H(+)</text>
        <dbReference type="Rhea" id="RHEA:35027"/>
        <dbReference type="ChEBI" id="CHEBI:15377"/>
        <dbReference type="ChEBI" id="CHEBI:15378"/>
        <dbReference type="ChEBI" id="CHEBI:30616"/>
        <dbReference type="ChEBI" id="CHEBI:43474"/>
        <dbReference type="ChEBI" id="CHEBI:46502"/>
        <dbReference type="ChEBI" id="CHEBI:456216"/>
        <dbReference type="EC" id="7.3.2.6"/>
    </reaction>
</comment>
<feature type="region of interest" description="Disordered" evidence="11">
    <location>
        <begin position="292"/>
        <end position="315"/>
    </location>
</feature>
<dbReference type="InterPro" id="IPR017871">
    <property type="entry name" value="ABC_transporter-like_CS"/>
</dbReference>
<keyword evidence="3" id="KW-0500">Molybdenum</keyword>
<dbReference type="Pfam" id="PF00005">
    <property type="entry name" value="ABC_tran"/>
    <property type="match status" value="1"/>
</dbReference>
<evidence type="ECO:0000256" key="3">
    <source>
        <dbReference type="ARBA" id="ARBA00022505"/>
    </source>
</evidence>
<dbReference type="GO" id="GO:0005886">
    <property type="term" value="C:plasma membrane"/>
    <property type="evidence" value="ECO:0007669"/>
    <property type="project" value="UniProtKB-SubCell"/>
</dbReference>
<evidence type="ECO:0000313" key="13">
    <source>
        <dbReference type="EMBL" id="MFC7135638.1"/>
    </source>
</evidence>
<dbReference type="GO" id="GO:0005524">
    <property type="term" value="F:ATP binding"/>
    <property type="evidence" value="ECO:0007669"/>
    <property type="project" value="UniProtKB-KW"/>
</dbReference>
<evidence type="ECO:0000256" key="2">
    <source>
        <dbReference type="ARBA" id="ARBA00022448"/>
    </source>
</evidence>
<dbReference type="InterPro" id="IPR050093">
    <property type="entry name" value="ABC_SmlMolc_Importer"/>
</dbReference>
<evidence type="ECO:0000256" key="6">
    <source>
        <dbReference type="ARBA" id="ARBA00038307"/>
    </source>
</evidence>
<dbReference type="AlphaFoldDB" id="A0ABD5XKX7"/>
<sequence>MSLRIDVSAAFGDAAGDDGAAPFVVEAALAVAPGETLVVLGPSGSGKTLLLETVAGFHPHEGTVTLDGDPLHDRPPERRDFGFVFQDYALFPHLTARENAAYGTRYRDDHRDPEALLADLGVGHLADRYPETLSGGERQRVALARALAVRPAVLLLDEPLAALDVPTRRALRDDLLDVLADATAVYVTHNRTTARAVADRIAVMRGGRVVQTGTPDDVFERPASPAVAAFTGSNVVAAAPIRDALALPSDATVAAVRPEHVRLDADGPLAGTVARVVREDAVHRVVVDLDAPDAAPASDPAGGGPADAPADAVARGGDGRLSLFASDPPAVGERVRLSVPADRVTTYGEE</sequence>
<evidence type="ECO:0000256" key="1">
    <source>
        <dbReference type="ARBA" id="ARBA00004202"/>
    </source>
</evidence>
<dbReference type="PANTHER" id="PTHR42781">
    <property type="entry name" value="SPERMIDINE/PUTRESCINE IMPORT ATP-BINDING PROTEIN POTA"/>
    <property type="match status" value="1"/>
</dbReference>
<evidence type="ECO:0000256" key="4">
    <source>
        <dbReference type="ARBA" id="ARBA00022741"/>
    </source>
</evidence>
<keyword evidence="4" id="KW-0547">Nucleotide-binding</keyword>
<comment type="similarity">
    <text evidence="6">Belongs to the ABC transporter superfamily. Sulfate/tungstate importer (TC 3.A.1.6) family.</text>
</comment>
<keyword evidence="5 13" id="KW-0067">ATP-binding</keyword>
<dbReference type="EC" id="7.3.2.6" evidence="8"/>
<dbReference type="GO" id="GO:1901238">
    <property type="term" value="F:ABC-type tungstate transporter activity"/>
    <property type="evidence" value="ECO:0007669"/>
    <property type="project" value="UniProtKB-EC"/>
</dbReference>
<dbReference type="Gene3D" id="3.40.50.300">
    <property type="entry name" value="P-loop containing nucleotide triphosphate hydrolases"/>
    <property type="match status" value="1"/>
</dbReference>
<dbReference type="Proteomes" id="UP001596368">
    <property type="component" value="Unassembled WGS sequence"/>
</dbReference>
<reference evidence="13 14" key="1">
    <citation type="journal article" date="2019" name="Int. J. Syst. Evol. Microbiol.">
        <title>The Global Catalogue of Microorganisms (GCM) 10K type strain sequencing project: providing services to taxonomists for standard genome sequencing and annotation.</title>
        <authorList>
            <consortium name="The Broad Institute Genomics Platform"/>
            <consortium name="The Broad Institute Genome Sequencing Center for Infectious Disease"/>
            <person name="Wu L."/>
            <person name="Ma J."/>
        </authorList>
    </citation>
    <scope>NUCLEOTIDE SEQUENCE [LARGE SCALE GENOMIC DNA]</scope>
    <source>
        <strain evidence="13 14">DT92</strain>
    </source>
</reference>
<dbReference type="GeneID" id="81123091"/>
<feature type="domain" description="ABC transporter" evidence="12">
    <location>
        <begin position="3"/>
        <end position="231"/>
    </location>
</feature>
<evidence type="ECO:0000256" key="8">
    <source>
        <dbReference type="ARBA" id="ARBA00039025"/>
    </source>
</evidence>
<dbReference type="SMART" id="SM00382">
    <property type="entry name" value="AAA"/>
    <property type="match status" value="1"/>
</dbReference>
<keyword evidence="14" id="KW-1185">Reference proteome</keyword>
<evidence type="ECO:0000256" key="10">
    <source>
        <dbReference type="ARBA" id="ARBA00047936"/>
    </source>
</evidence>
<organism evidence="13 14">
    <name type="scientific">Halobaculum litoreum</name>
    <dbReference type="NCBI Taxonomy" id="3031998"/>
    <lineage>
        <taxon>Archaea</taxon>
        <taxon>Methanobacteriati</taxon>
        <taxon>Methanobacteriota</taxon>
        <taxon>Stenosarchaea group</taxon>
        <taxon>Halobacteria</taxon>
        <taxon>Halobacteriales</taxon>
        <taxon>Haloferacaceae</taxon>
        <taxon>Halobaculum</taxon>
    </lineage>
</organism>
<evidence type="ECO:0000256" key="9">
    <source>
        <dbReference type="ARBA" id="ARBA00041133"/>
    </source>
</evidence>
<evidence type="ECO:0000256" key="7">
    <source>
        <dbReference type="ARBA" id="ARBA00038781"/>
    </source>
</evidence>